<accession>A0A427AAA6</accession>
<dbReference type="EMBL" id="AMZH03003185">
    <property type="protein sequence ID" value="RRT73131.1"/>
    <property type="molecule type" value="Genomic_DNA"/>
</dbReference>
<organism evidence="1 2">
    <name type="scientific">Ensete ventricosum</name>
    <name type="common">Abyssinian banana</name>
    <name type="synonym">Musa ensete</name>
    <dbReference type="NCBI Taxonomy" id="4639"/>
    <lineage>
        <taxon>Eukaryota</taxon>
        <taxon>Viridiplantae</taxon>
        <taxon>Streptophyta</taxon>
        <taxon>Embryophyta</taxon>
        <taxon>Tracheophyta</taxon>
        <taxon>Spermatophyta</taxon>
        <taxon>Magnoliopsida</taxon>
        <taxon>Liliopsida</taxon>
        <taxon>Zingiberales</taxon>
        <taxon>Musaceae</taxon>
        <taxon>Ensete</taxon>
    </lineage>
</organism>
<dbReference type="Proteomes" id="UP000287651">
    <property type="component" value="Unassembled WGS sequence"/>
</dbReference>
<sequence>MINKQKYPTSGSFIHPHFSEVCGGRRASRALSIISFTISSKGLEYPTNTRVQKDMSNKRGIYQKYMQNNEIYI</sequence>
<dbReference type="AlphaFoldDB" id="A0A427AAA6"/>
<gene>
    <name evidence="1" type="ORF">B296_00019898</name>
</gene>
<evidence type="ECO:0000313" key="1">
    <source>
        <dbReference type="EMBL" id="RRT73131.1"/>
    </source>
</evidence>
<reference evidence="1 2" key="1">
    <citation type="journal article" date="2014" name="Agronomy (Basel)">
        <title>A Draft Genome Sequence for Ensete ventricosum, the Drought-Tolerant Tree Against Hunger.</title>
        <authorList>
            <person name="Harrison J."/>
            <person name="Moore K.A."/>
            <person name="Paszkiewicz K."/>
            <person name="Jones T."/>
            <person name="Grant M."/>
            <person name="Ambacheew D."/>
            <person name="Muzemil S."/>
            <person name="Studholme D.J."/>
        </authorList>
    </citation>
    <scope>NUCLEOTIDE SEQUENCE [LARGE SCALE GENOMIC DNA]</scope>
</reference>
<evidence type="ECO:0000313" key="2">
    <source>
        <dbReference type="Proteomes" id="UP000287651"/>
    </source>
</evidence>
<proteinExistence type="predicted"/>
<protein>
    <submittedName>
        <fullName evidence="1">Uncharacterized protein</fullName>
    </submittedName>
</protein>
<name>A0A427AAA6_ENSVE</name>
<comment type="caution">
    <text evidence="1">The sequence shown here is derived from an EMBL/GenBank/DDBJ whole genome shotgun (WGS) entry which is preliminary data.</text>
</comment>